<dbReference type="EMBL" id="GEGO01002800">
    <property type="protein sequence ID" value="JAR92604.1"/>
    <property type="molecule type" value="Transcribed_RNA"/>
</dbReference>
<protein>
    <submittedName>
        <fullName evidence="1">Putative orf msv247 protein</fullName>
    </submittedName>
</protein>
<name>A0A147BPB4_IXORI</name>
<evidence type="ECO:0000313" key="1">
    <source>
        <dbReference type="EMBL" id="JAR92604.1"/>
    </source>
</evidence>
<sequence>MTVLLVLLPFVSRFYSHMFSVFVQLTFAPAYNSLVLICLFLFLPAQLSCVFTIVCSPLHLHSKCVMPDFSCASIFLCRFCESPCALQMGLFIVLKTEYCLINSSYKCKEYVSFPLLL</sequence>
<accession>A0A147BPB4</accession>
<proteinExistence type="predicted"/>
<organism evidence="1">
    <name type="scientific">Ixodes ricinus</name>
    <name type="common">Common tick</name>
    <name type="synonym">Acarus ricinus</name>
    <dbReference type="NCBI Taxonomy" id="34613"/>
    <lineage>
        <taxon>Eukaryota</taxon>
        <taxon>Metazoa</taxon>
        <taxon>Ecdysozoa</taxon>
        <taxon>Arthropoda</taxon>
        <taxon>Chelicerata</taxon>
        <taxon>Arachnida</taxon>
        <taxon>Acari</taxon>
        <taxon>Parasitiformes</taxon>
        <taxon>Ixodida</taxon>
        <taxon>Ixodoidea</taxon>
        <taxon>Ixodidae</taxon>
        <taxon>Ixodinae</taxon>
        <taxon>Ixodes</taxon>
    </lineage>
</organism>
<dbReference type="AlphaFoldDB" id="A0A147BPB4"/>
<feature type="non-terminal residue" evidence="1">
    <location>
        <position position="117"/>
    </location>
</feature>
<reference evidence="1" key="1">
    <citation type="journal article" date="2018" name="PLoS Negl. Trop. Dis.">
        <title>Sialome diversity of ticks revealed by RNAseq of single tick salivary glands.</title>
        <authorList>
            <person name="Perner J."/>
            <person name="Kropackova S."/>
            <person name="Kopacek P."/>
            <person name="Ribeiro J.M."/>
        </authorList>
    </citation>
    <scope>NUCLEOTIDE SEQUENCE</scope>
    <source>
        <strain evidence="1">Siblings of single egg batch collected in Ceske Budejovice</strain>
        <tissue evidence="1">Salivary glands</tissue>
    </source>
</reference>